<evidence type="ECO:0000313" key="2">
    <source>
        <dbReference type="Proteomes" id="UP000533598"/>
    </source>
</evidence>
<comment type="caution">
    <text evidence="1">The sequence shown here is derived from an EMBL/GenBank/DDBJ whole genome shotgun (WGS) entry which is preliminary data.</text>
</comment>
<sequence>MADRVMIKPTEVPGLIAKLEAELLEAKDLREYTSAIGTQEAPAKDPASVELAKRLDVPATGPTGLVAAADKLIASLEAMITNLKNGLADYERQEQANRSTMKRA</sequence>
<organism evidence="1 2">
    <name type="scientific">Crossiella cryophila</name>
    <dbReference type="NCBI Taxonomy" id="43355"/>
    <lineage>
        <taxon>Bacteria</taxon>
        <taxon>Bacillati</taxon>
        <taxon>Actinomycetota</taxon>
        <taxon>Actinomycetes</taxon>
        <taxon>Pseudonocardiales</taxon>
        <taxon>Pseudonocardiaceae</taxon>
        <taxon>Crossiella</taxon>
    </lineage>
</organism>
<gene>
    <name evidence="1" type="ORF">HNR67_008470</name>
</gene>
<dbReference type="AlphaFoldDB" id="A0A7W7CJY2"/>
<evidence type="ECO:0000313" key="1">
    <source>
        <dbReference type="EMBL" id="MBB4682352.1"/>
    </source>
</evidence>
<protein>
    <submittedName>
        <fullName evidence="1">Uncharacterized protein</fullName>
    </submittedName>
</protein>
<dbReference type="Proteomes" id="UP000533598">
    <property type="component" value="Unassembled WGS sequence"/>
</dbReference>
<proteinExistence type="predicted"/>
<dbReference type="RefSeq" id="WP_185009590.1">
    <property type="nucleotide sequence ID" value="NZ_BAAAUI010000007.1"/>
</dbReference>
<keyword evidence="2" id="KW-1185">Reference proteome</keyword>
<accession>A0A7W7CJY2</accession>
<name>A0A7W7CJY2_9PSEU</name>
<reference evidence="1 2" key="1">
    <citation type="submission" date="2020-08" db="EMBL/GenBank/DDBJ databases">
        <title>Sequencing the genomes of 1000 actinobacteria strains.</title>
        <authorList>
            <person name="Klenk H.-P."/>
        </authorList>
    </citation>
    <scope>NUCLEOTIDE SEQUENCE [LARGE SCALE GENOMIC DNA]</scope>
    <source>
        <strain evidence="1 2">DSM 44230</strain>
    </source>
</reference>
<dbReference type="EMBL" id="JACHMH010000001">
    <property type="protein sequence ID" value="MBB4682352.1"/>
    <property type="molecule type" value="Genomic_DNA"/>
</dbReference>